<reference evidence="1" key="1">
    <citation type="submission" date="2020-05" db="EMBL/GenBank/DDBJ databases">
        <title>Large-scale comparative analyses of tick genomes elucidate their genetic diversity and vector capacities.</title>
        <authorList>
            <person name="Jia N."/>
            <person name="Wang J."/>
            <person name="Shi W."/>
            <person name="Du L."/>
            <person name="Sun Y."/>
            <person name="Zhan W."/>
            <person name="Jiang J."/>
            <person name="Wang Q."/>
            <person name="Zhang B."/>
            <person name="Ji P."/>
            <person name="Sakyi L.B."/>
            <person name="Cui X."/>
            <person name="Yuan T."/>
            <person name="Jiang B."/>
            <person name="Yang W."/>
            <person name="Lam T.T.-Y."/>
            <person name="Chang Q."/>
            <person name="Ding S."/>
            <person name="Wang X."/>
            <person name="Zhu J."/>
            <person name="Ruan X."/>
            <person name="Zhao L."/>
            <person name="Wei J."/>
            <person name="Que T."/>
            <person name="Du C."/>
            <person name="Cheng J."/>
            <person name="Dai P."/>
            <person name="Han X."/>
            <person name="Huang E."/>
            <person name="Gao Y."/>
            <person name="Liu J."/>
            <person name="Shao H."/>
            <person name="Ye R."/>
            <person name="Li L."/>
            <person name="Wei W."/>
            <person name="Wang X."/>
            <person name="Wang C."/>
            <person name="Yang T."/>
            <person name="Huo Q."/>
            <person name="Li W."/>
            <person name="Guo W."/>
            <person name="Chen H."/>
            <person name="Zhou L."/>
            <person name="Ni X."/>
            <person name="Tian J."/>
            <person name="Zhou Y."/>
            <person name="Sheng Y."/>
            <person name="Liu T."/>
            <person name="Pan Y."/>
            <person name="Xia L."/>
            <person name="Li J."/>
            <person name="Zhao F."/>
            <person name="Cao W."/>
        </authorList>
    </citation>
    <scope>NUCLEOTIDE SEQUENCE</scope>
    <source>
        <strain evidence="1">Hyas-2018</strain>
    </source>
</reference>
<evidence type="ECO:0000313" key="2">
    <source>
        <dbReference type="Proteomes" id="UP000821845"/>
    </source>
</evidence>
<sequence length="212" mass="24113">MSEKSREVVYIPTCYPEEGLRTYARPTRNWQRLAPRPPTSGSSTSSRELIEEHRIQQQREDAAAVPAAAADDEDADLLPNEELMRAVKDTSPCAAVRKRQDVMDRDEYAKLMRMTNAENQSDASFLALLTKIGDGRALQDDEVRLLENCFITTEDALVRASSAIRIFYSNEDVNKFNTFIAQQGGEVSLQAEDTYLPWVRQPRRSKQGNRKR</sequence>
<proteinExistence type="predicted"/>
<name>A0ACB7STB3_HYAAI</name>
<protein>
    <submittedName>
        <fullName evidence="1">Uncharacterized protein</fullName>
    </submittedName>
</protein>
<accession>A0ACB7STB3</accession>
<organism evidence="1 2">
    <name type="scientific">Hyalomma asiaticum</name>
    <name type="common">Tick</name>
    <dbReference type="NCBI Taxonomy" id="266040"/>
    <lineage>
        <taxon>Eukaryota</taxon>
        <taxon>Metazoa</taxon>
        <taxon>Ecdysozoa</taxon>
        <taxon>Arthropoda</taxon>
        <taxon>Chelicerata</taxon>
        <taxon>Arachnida</taxon>
        <taxon>Acari</taxon>
        <taxon>Parasitiformes</taxon>
        <taxon>Ixodida</taxon>
        <taxon>Ixodoidea</taxon>
        <taxon>Ixodidae</taxon>
        <taxon>Hyalomminae</taxon>
        <taxon>Hyalomma</taxon>
    </lineage>
</organism>
<dbReference type="Proteomes" id="UP000821845">
    <property type="component" value="Chromosome 2"/>
</dbReference>
<comment type="caution">
    <text evidence="1">The sequence shown here is derived from an EMBL/GenBank/DDBJ whole genome shotgun (WGS) entry which is preliminary data.</text>
</comment>
<gene>
    <name evidence="1" type="ORF">HPB50_009174</name>
</gene>
<keyword evidence="2" id="KW-1185">Reference proteome</keyword>
<evidence type="ECO:0000313" key="1">
    <source>
        <dbReference type="EMBL" id="KAH6938432.1"/>
    </source>
</evidence>
<dbReference type="EMBL" id="CM023482">
    <property type="protein sequence ID" value="KAH6938432.1"/>
    <property type="molecule type" value="Genomic_DNA"/>
</dbReference>